<evidence type="ECO:0000313" key="7">
    <source>
        <dbReference type="Proteomes" id="UP001208888"/>
    </source>
</evidence>
<dbReference type="PANTHER" id="PTHR30349">
    <property type="entry name" value="PHAGE INTEGRASE-RELATED"/>
    <property type="match status" value="1"/>
</dbReference>
<evidence type="ECO:0000313" key="6">
    <source>
        <dbReference type="EMBL" id="MCW0342697.1"/>
    </source>
</evidence>
<dbReference type="PROSITE" id="PS51898">
    <property type="entry name" value="TYR_RECOMBINASE"/>
    <property type="match status" value="1"/>
</dbReference>
<organism evidence="6 7">
    <name type="scientific">Pantoea ananas</name>
    <name type="common">Erwinia uredovora</name>
    <dbReference type="NCBI Taxonomy" id="553"/>
    <lineage>
        <taxon>Bacteria</taxon>
        <taxon>Pseudomonadati</taxon>
        <taxon>Pseudomonadota</taxon>
        <taxon>Gammaproteobacteria</taxon>
        <taxon>Enterobacterales</taxon>
        <taxon>Erwiniaceae</taxon>
        <taxon>Pantoea</taxon>
    </lineage>
</organism>
<name>A0AAJ1CW80_PANAN</name>
<dbReference type="InterPro" id="IPR050090">
    <property type="entry name" value="Tyrosine_recombinase_XerCD"/>
</dbReference>
<evidence type="ECO:0000256" key="2">
    <source>
        <dbReference type="ARBA" id="ARBA00022908"/>
    </source>
</evidence>
<reference evidence="6" key="1">
    <citation type="submission" date="2022-06" db="EMBL/GenBank/DDBJ databases">
        <title>Dynamics of rice microbiomes reveals core vertical transmitted seed endophytes.</title>
        <authorList>
            <person name="Liao K."/>
            <person name="Zhang X."/>
        </authorList>
    </citation>
    <scope>NUCLEOTIDE SEQUENCE</scope>
    <source>
        <strain evidence="6">JT1-17</strain>
    </source>
</reference>
<keyword evidence="2" id="KW-0229">DNA integration</keyword>
<dbReference type="InterPro" id="IPR011010">
    <property type="entry name" value="DNA_brk_join_enz"/>
</dbReference>
<feature type="domain" description="Tyr recombinase" evidence="5">
    <location>
        <begin position="169"/>
        <end position="389"/>
    </location>
</feature>
<gene>
    <name evidence="6" type="ORF">NB703_000790</name>
</gene>
<dbReference type="CDD" id="cd00397">
    <property type="entry name" value="DNA_BRE_C"/>
    <property type="match status" value="1"/>
</dbReference>
<dbReference type="PANTHER" id="PTHR30349:SF41">
    <property type="entry name" value="INTEGRASE_RECOMBINASE PROTEIN MJ0367-RELATED"/>
    <property type="match status" value="1"/>
</dbReference>
<keyword evidence="4" id="KW-0233">DNA recombination</keyword>
<dbReference type="SUPFAM" id="SSF56349">
    <property type="entry name" value="DNA breaking-rejoining enzymes"/>
    <property type="match status" value="1"/>
</dbReference>
<dbReference type="GO" id="GO:0015074">
    <property type="term" value="P:DNA integration"/>
    <property type="evidence" value="ECO:0007669"/>
    <property type="project" value="UniProtKB-KW"/>
</dbReference>
<accession>A0AAJ1CW80</accession>
<dbReference type="RefSeq" id="WP_221611642.1">
    <property type="nucleotide sequence ID" value="NZ_CP081342.1"/>
</dbReference>
<dbReference type="GO" id="GO:0006310">
    <property type="term" value="P:DNA recombination"/>
    <property type="evidence" value="ECO:0007669"/>
    <property type="project" value="UniProtKB-KW"/>
</dbReference>
<comment type="similarity">
    <text evidence="1">Belongs to the 'phage' integrase family.</text>
</comment>
<dbReference type="AlphaFoldDB" id="A0AAJ1CW80"/>
<dbReference type="Proteomes" id="UP001208888">
    <property type="component" value="Unassembled WGS sequence"/>
</dbReference>
<proteinExistence type="inferred from homology"/>
<evidence type="ECO:0000256" key="4">
    <source>
        <dbReference type="ARBA" id="ARBA00023172"/>
    </source>
</evidence>
<dbReference type="InterPro" id="IPR013762">
    <property type="entry name" value="Integrase-like_cat_sf"/>
</dbReference>
<evidence type="ECO:0000256" key="1">
    <source>
        <dbReference type="ARBA" id="ARBA00008857"/>
    </source>
</evidence>
<evidence type="ECO:0000259" key="5">
    <source>
        <dbReference type="PROSITE" id="PS51898"/>
    </source>
</evidence>
<comment type="caution">
    <text evidence="6">The sequence shown here is derived from an EMBL/GenBank/DDBJ whole genome shotgun (WGS) entry which is preliminary data.</text>
</comment>
<dbReference type="InterPro" id="IPR002104">
    <property type="entry name" value="Integrase_catalytic"/>
</dbReference>
<dbReference type="GO" id="GO:0003677">
    <property type="term" value="F:DNA binding"/>
    <property type="evidence" value="ECO:0007669"/>
    <property type="project" value="UniProtKB-KW"/>
</dbReference>
<keyword evidence="3" id="KW-0238">DNA-binding</keyword>
<dbReference type="EMBL" id="JANFVX010000002">
    <property type="protein sequence ID" value="MCW0342697.1"/>
    <property type="molecule type" value="Genomic_DNA"/>
</dbReference>
<evidence type="ECO:0000256" key="3">
    <source>
        <dbReference type="ARBA" id="ARBA00023125"/>
    </source>
</evidence>
<sequence>MSFKIKKFVMSNGERGCLILNKETLLPVYYQNLYLTTNVRNRSATASTMEIVATNLLILSNFMESRKINIIDRIETKRFLSVAEVDDLIRYAKQRFDQQKITNVRLLKGKQIATRTFSYRIHVFSSYLNWLCGLIHSMKGIHARYEVESFIESIKAHIPRNRSLSINDRTDKSISEEEIKTLFKLLEVGGSQNPFQKEVQVRNRLIFTLLLNCGLRAGELLNLKVNDLNLINNTLSIFRRHDCIEDRRLNQPLVKTGERIIPLSDELVMEIFDYIQTCRSKTTKKKKHDFLFVTHSAGKTVGEPLSVSAYEKIISTIKKASPELKSLSGHRLRHSWNYFYSNEIDSSNLEISRKSGLRCYLMGWSKDSKMSENYNFKHISEKEKEVIGRVYESLKKITEGQYNGNM</sequence>
<dbReference type="Gene3D" id="1.10.443.10">
    <property type="entry name" value="Intergrase catalytic core"/>
    <property type="match status" value="1"/>
</dbReference>
<dbReference type="Pfam" id="PF00589">
    <property type="entry name" value="Phage_integrase"/>
    <property type="match status" value="1"/>
</dbReference>
<protein>
    <submittedName>
        <fullName evidence="6">Tyrosine recombinase XerC</fullName>
    </submittedName>
</protein>